<protein>
    <submittedName>
        <fullName evidence="1">Uncharacterized protein</fullName>
    </submittedName>
</protein>
<sequence length="159" mass="18890">MREFNHDALILAEYQGKLFEKSVDLNCSTPIFIRRFLHSDLLAKLDNNNPSLLSLDVIEGINSIQEQFGDLEYGNVKYSKSALFWMGYLYRYISYTRDISTKLLFQLFGYKQINDLYYTLHTQDPEWCITYLLDINNLSEEVFDKNIRIKRIIEKKGEY</sequence>
<reference evidence="2" key="1">
    <citation type="submission" date="2016-10" db="EMBL/GenBank/DDBJ databases">
        <authorList>
            <person name="Varghese N."/>
        </authorList>
    </citation>
    <scope>NUCLEOTIDE SEQUENCE [LARGE SCALE GENOMIC DNA]</scope>
    <source>
        <strain evidence="2">ACV-9</strain>
    </source>
</reference>
<dbReference type="AlphaFoldDB" id="A0A1H7KHC6"/>
<keyword evidence="2" id="KW-1185">Reference proteome</keyword>
<proteinExistence type="predicted"/>
<evidence type="ECO:0000313" key="1">
    <source>
        <dbReference type="EMBL" id="SEK85385.1"/>
    </source>
</evidence>
<dbReference type="Proteomes" id="UP000182321">
    <property type="component" value="Unassembled WGS sequence"/>
</dbReference>
<dbReference type="EMBL" id="FNZX01000012">
    <property type="protein sequence ID" value="SEK85385.1"/>
    <property type="molecule type" value="Genomic_DNA"/>
</dbReference>
<accession>A0A1H7KHC6</accession>
<gene>
    <name evidence="1" type="ORF">SAMN02910377_02021</name>
</gene>
<evidence type="ECO:0000313" key="2">
    <source>
        <dbReference type="Proteomes" id="UP000182321"/>
    </source>
</evidence>
<name>A0A1H7KHC6_9FIRM</name>
<organism evidence="1 2">
    <name type="scientific">Pseudobutyrivibrio ruminis</name>
    <dbReference type="NCBI Taxonomy" id="46206"/>
    <lineage>
        <taxon>Bacteria</taxon>
        <taxon>Bacillati</taxon>
        <taxon>Bacillota</taxon>
        <taxon>Clostridia</taxon>
        <taxon>Lachnospirales</taxon>
        <taxon>Lachnospiraceae</taxon>
        <taxon>Pseudobutyrivibrio</taxon>
    </lineage>
</organism>
<dbReference type="RefSeq" id="WP_074791547.1">
    <property type="nucleotide sequence ID" value="NZ_FNZX01000012.1"/>
</dbReference>